<accession>A0A517IH27</accession>
<evidence type="ECO:0000259" key="1">
    <source>
        <dbReference type="Pfam" id="PF11416"/>
    </source>
</evidence>
<organism evidence="2 3">
    <name type="scientific">Brevibacillus brevis</name>
    <name type="common">Bacillus brevis</name>
    <dbReference type="NCBI Taxonomy" id="1393"/>
    <lineage>
        <taxon>Bacteria</taxon>
        <taxon>Bacillati</taxon>
        <taxon>Bacillota</taxon>
        <taxon>Bacilli</taxon>
        <taxon>Bacillales</taxon>
        <taxon>Paenibacillaceae</taxon>
        <taxon>Brevibacillus</taxon>
    </lineage>
</organism>
<evidence type="ECO:0000313" key="3">
    <source>
        <dbReference type="Proteomes" id="UP000317713"/>
    </source>
</evidence>
<gene>
    <name evidence="2" type="ORF">FPS98_22475</name>
</gene>
<reference evidence="2 3" key="1">
    <citation type="submission" date="2019-07" db="EMBL/GenBank/DDBJ databases">
        <title>Characterization of Brevibacillus brevis HK544, as a potential biocontrol agent.</title>
        <authorList>
            <person name="Kim H."/>
        </authorList>
    </citation>
    <scope>NUCLEOTIDE SEQUENCE [LARGE SCALE GENOMIC DNA]</scope>
    <source>
        <strain evidence="2 3">HK544</strain>
    </source>
</reference>
<dbReference type="Pfam" id="PF11416">
    <property type="entry name" value="Syntaxin-5_N"/>
    <property type="match status" value="1"/>
</dbReference>
<feature type="domain" description="Syntaxin-5 N-terminal Sly1p-binding" evidence="1">
    <location>
        <begin position="3"/>
        <end position="14"/>
    </location>
</feature>
<dbReference type="InterPro" id="IPR021538">
    <property type="entry name" value="Syntaxin-5_N"/>
</dbReference>
<evidence type="ECO:0000313" key="2">
    <source>
        <dbReference type="EMBL" id="QDS38198.1"/>
    </source>
</evidence>
<dbReference type="EMBL" id="CP042161">
    <property type="protein sequence ID" value="QDS38198.1"/>
    <property type="molecule type" value="Genomic_DNA"/>
</dbReference>
<sequence>MCQEFHSVVQSLQQ</sequence>
<name>A0A517IH27_BREBE</name>
<dbReference type="Proteomes" id="UP000317713">
    <property type="component" value="Chromosome"/>
</dbReference>
<protein>
    <recommendedName>
        <fullName evidence="1">Syntaxin-5 N-terminal Sly1p-binding domain-containing protein</fullName>
    </recommendedName>
</protein>
<proteinExistence type="predicted"/>